<dbReference type="InterPro" id="IPR029056">
    <property type="entry name" value="Ribokinase-like"/>
</dbReference>
<protein>
    <recommendedName>
        <fullName evidence="1">Carbohydrate kinase PfkB domain-containing protein</fullName>
    </recommendedName>
</protein>
<dbReference type="PANTHER" id="PTHR47098">
    <property type="entry name" value="PROTEIN MAK32"/>
    <property type="match status" value="1"/>
</dbReference>
<evidence type="ECO:0000259" key="1">
    <source>
        <dbReference type="Pfam" id="PF00294"/>
    </source>
</evidence>
<dbReference type="SUPFAM" id="SSF53613">
    <property type="entry name" value="Ribokinase-like"/>
    <property type="match status" value="1"/>
</dbReference>
<dbReference type="PANTHER" id="PTHR47098:SF1">
    <property type="entry name" value="PFKB FAMILY CARBOHYDRATE KINASE SUPERFAMILY (AFU_ORTHOLOGUE AFUA_4G09500)"/>
    <property type="match status" value="1"/>
</dbReference>
<organism evidence="2 3">
    <name type="scientific">Imshaugia aleurites</name>
    <dbReference type="NCBI Taxonomy" id="172621"/>
    <lineage>
        <taxon>Eukaryota</taxon>
        <taxon>Fungi</taxon>
        <taxon>Dikarya</taxon>
        <taxon>Ascomycota</taxon>
        <taxon>Pezizomycotina</taxon>
        <taxon>Lecanoromycetes</taxon>
        <taxon>OSLEUM clade</taxon>
        <taxon>Lecanoromycetidae</taxon>
        <taxon>Lecanorales</taxon>
        <taxon>Lecanorineae</taxon>
        <taxon>Parmeliaceae</taxon>
        <taxon>Imshaugia</taxon>
    </lineage>
</organism>
<comment type="caution">
    <text evidence="2">The sequence shown here is derived from an EMBL/GenBank/DDBJ whole genome shotgun (WGS) entry which is preliminary data.</text>
</comment>
<dbReference type="EMBL" id="CAJPDT010000009">
    <property type="protein sequence ID" value="CAF9911948.1"/>
    <property type="molecule type" value="Genomic_DNA"/>
</dbReference>
<gene>
    <name evidence="2" type="ORF">IMSHALPRED_010650</name>
</gene>
<dbReference type="Gene3D" id="3.40.1190.20">
    <property type="match status" value="1"/>
</dbReference>
<dbReference type="Proteomes" id="UP000664534">
    <property type="component" value="Unassembled WGS sequence"/>
</dbReference>
<dbReference type="InterPro" id="IPR011611">
    <property type="entry name" value="PfkB_dom"/>
</dbReference>
<keyword evidence="3" id="KW-1185">Reference proteome</keyword>
<name>A0A8H3IB87_9LECA</name>
<dbReference type="Pfam" id="PF00294">
    <property type="entry name" value="PfkB"/>
    <property type="match status" value="1"/>
</dbReference>
<sequence length="274" mass="30708">MSRRKAFTDEYPQLKSETFETPFIVWEPMEHCCRPSQLPLVFEAMDFVDVFSPNDRELSALFKEEDRGEGTIAQQDLQQYCKTLLTQGFGLKPSAVVIRMGEDGCFVASHTRFVALPAYHTPLKNVKMEDRASWKNKVVDPTGGGNAFLGGYCIGLLMDEWRDLGPGQIAPGLTPFEGAALLGSVAASFAIEQSGMPRLSFHEGNELWNDERSLDRLDVMRKKVEKLHIPKVSGQLFDKFSPWKVSKGPTATNTTSKSLVYRRATIQDARTRVP</sequence>
<proteinExistence type="predicted"/>
<evidence type="ECO:0000313" key="2">
    <source>
        <dbReference type="EMBL" id="CAF9911948.1"/>
    </source>
</evidence>
<feature type="domain" description="Carbohydrate kinase PfkB" evidence="1">
    <location>
        <begin position="43"/>
        <end position="195"/>
    </location>
</feature>
<accession>A0A8H3IB87</accession>
<dbReference type="OrthoDB" id="497927at2759"/>
<dbReference type="AlphaFoldDB" id="A0A8H3IB87"/>
<evidence type="ECO:0000313" key="3">
    <source>
        <dbReference type="Proteomes" id="UP000664534"/>
    </source>
</evidence>
<reference evidence="2" key="1">
    <citation type="submission" date="2021-03" db="EMBL/GenBank/DDBJ databases">
        <authorList>
            <person name="Tagirdzhanova G."/>
        </authorList>
    </citation>
    <scope>NUCLEOTIDE SEQUENCE</scope>
</reference>